<feature type="domain" description="Helitron helicase-like" evidence="3">
    <location>
        <begin position="165"/>
        <end position="347"/>
    </location>
</feature>
<dbReference type="Proteomes" id="UP000008827">
    <property type="component" value="Chromosome 20"/>
</dbReference>
<evidence type="ECO:0000313" key="4">
    <source>
        <dbReference type="EMBL" id="KRG90120.1"/>
    </source>
</evidence>
<dbReference type="SMR" id="A0A0R0EJ52"/>
<gene>
    <name evidence="4" type="ORF">GLYMA_20G069200</name>
</gene>
<dbReference type="GO" id="GO:0000723">
    <property type="term" value="P:telomere maintenance"/>
    <property type="evidence" value="ECO:0007669"/>
    <property type="project" value="InterPro"/>
</dbReference>
<evidence type="ECO:0000256" key="1">
    <source>
        <dbReference type="RuleBase" id="RU363044"/>
    </source>
</evidence>
<sequence length="1028" mass="119395">MLHNRLLFDTNNSRAKNFQQNIRSYNLMFAFTSPGLKVDTTYNTRRGPPTFHIHGQGHHLIGSLLPMPNNSPKFAQLYIYDTNNEVNDRLSQNPQSDGRLYNLSNTAEVVALIVGDDNELHPAYLPLQYPLLYPKGEDGYRPNILHKDHPNIHAAKRKKVTMREYFCYRLQSRNNEAQTILHSRRLFHQWIVDDYCMIESQKLNYVRQHQQQLRVDKYMNLNACNNAPETLGNQKGKRVILPSSFVGSQRYMEQLYFDGKAICGHIGFPNLFLTLTCNPTWSEIQRKVRKSNLTLHDCLDVVSQIFKMKLNQLMNDLKRGHVFGAILGFVYTIEWQKRGLSHAHILIFLHLANKYPNPEDIDKIISAEIPNKGTDPELYEICIRFFPKKFNEATIIDQDGFLVYRRRNNEHTVRKHGIELDNRFVVPYSPQLLLKYRTHLNVEWCNQSTSIKYLFKYINKGSDRITTAIVDDEIKHYLDCRYVSPPEACWKIFAFPMHGHAPTVKRLYFHLENQQPVYWTDSQQIGAVLSTSTIKESMFIAWMDFNKIYHHGRDLTYAEYVSKFVYVAHKRCWQPRKQGNTIERLIWVPLSSRELFYIRMMLSSAIGSQSYKDIRTVDNVFYHTFREAFFAKGFLGSDQEFVGALQEVNTWGTPHFLRKLFVKLLFMNTMDRPDYVWKQTWQWMVDDIVFNHRRQGIQLTDKETMHLCLTQIENLLQDNRKSGSDLAKLLQMTKLIIWDEVPMCHKFSFEALDKSFKDIMHNDKPFGGKENNTDELKQFSDWLLDIGDGKLDQPNNGYSEIIIPEEFLIMDFDDSIQAIVDTTYPDLLQNYNNADFLQKRAILASTKDVVDKINDYVLSLIPNDEKEYCSADTVDKSDELLNPAFGVLTPEFLNSLKTSGIPNHKLRIKINGFCNGTQFIVTKLGTNVVEAEVITGPNIGHRTYIPRMNISQFPFMVSFAMTISKSQGQSLAHVGLYFPKPVFCHGQLYIALSLVQSKKGLHILICDNQGIARNTNINVVYKEVFANL</sequence>
<evidence type="ECO:0000259" key="3">
    <source>
        <dbReference type="Pfam" id="PF14214"/>
    </source>
</evidence>
<dbReference type="GO" id="GO:0043139">
    <property type="term" value="F:5'-3' DNA helicase activity"/>
    <property type="evidence" value="ECO:0007669"/>
    <property type="project" value="UniProtKB-EC"/>
</dbReference>
<keyword evidence="1" id="KW-0378">Hydrolase</keyword>
<reference evidence="4" key="3">
    <citation type="submission" date="2018-07" db="EMBL/GenBank/DDBJ databases">
        <title>WGS assembly of Glycine max.</title>
        <authorList>
            <person name="Schmutz J."/>
            <person name="Cannon S."/>
            <person name="Schlueter J."/>
            <person name="Ma J."/>
            <person name="Mitros T."/>
            <person name="Nelson W."/>
            <person name="Hyten D."/>
            <person name="Song Q."/>
            <person name="Thelen J."/>
            <person name="Cheng J."/>
            <person name="Xu D."/>
            <person name="Hellsten U."/>
            <person name="May G."/>
            <person name="Yu Y."/>
            <person name="Sakurai T."/>
            <person name="Umezawa T."/>
            <person name="Bhattacharyya M."/>
            <person name="Sandhu D."/>
            <person name="Valliyodan B."/>
            <person name="Lindquist E."/>
            <person name="Peto M."/>
            <person name="Grant D."/>
            <person name="Shu S."/>
            <person name="Goodstein D."/>
            <person name="Barry K."/>
            <person name="Futrell-Griggs M."/>
            <person name="Abernathy B."/>
            <person name="Du J."/>
            <person name="Tian Z."/>
            <person name="Zhu L."/>
            <person name="Gill N."/>
            <person name="Joshi T."/>
            <person name="Libault M."/>
            <person name="Sethuraman A."/>
            <person name="Zhang X."/>
            <person name="Shinozaki K."/>
            <person name="Nguyen H."/>
            <person name="Wing R."/>
            <person name="Cregan P."/>
            <person name="Specht J."/>
            <person name="Grimwood J."/>
            <person name="Rokhsar D."/>
            <person name="Stacey G."/>
            <person name="Shoemaker R."/>
            <person name="Jackson S."/>
        </authorList>
    </citation>
    <scope>NUCLEOTIDE SEQUENCE</scope>
    <source>
        <tissue evidence="4">Callus</tissue>
    </source>
</reference>
<protein>
    <recommendedName>
        <fullName evidence="1">ATP-dependent DNA helicase</fullName>
        <ecNumber evidence="1">5.6.2.3</ecNumber>
    </recommendedName>
</protein>
<evidence type="ECO:0000313" key="5">
    <source>
        <dbReference type="EnsemblPlants" id="KRG90120"/>
    </source>
</evidence>
<feature type="domain" description="DNA helicase Pif1-like DEAD-box helicase" evidence="2">
    <location>
        <begin position="719"/>
        <end position="769"/>
    </location>
</feature>
<dbReference type="InterPro" id="IPR027417">
    <property type="entry name" value="P-loop_NTPase"/>
</dbReference>
<dbReference type="GO" id="GO:0016787">
    <property type="term" value="F:hydrolase activity"/>
    <property type="evidence" value="ECO:0007669"/>
    <property type="project" value="UniProtKB-KW"/>
</dbReference>
<dbReference type="Gramene" id="KRG90120">
    <property type="protein sequence ID" value="KRG90120"/>
    <property type="gene ID" value="GLYMA_20G069200"/>
</dbReference>
<keyword evidence="1" id="KW-0347">Helicase</keyword>
<name>A0A0R0EJ52_SOYBN</name>
<comment type="cofactor">
    <cofactor evidence="1">
        <name>Mg(2+)</name>
        <dbReference type="ChEBI" id="CHEBI:18420"/>
    </cofactor>
</comment>
<dbReference type="STRING" id="3847.A0A0R0EJ52"/>
<organism evidence="4">
    <name type="scientific">Glycine max</name>
    <name type="common">Soybean</name>
    <name type="synonym">Glycine hispida</name>
    <dbReference type="NCBI Taxonomy" id="3847"/>
    <lineage>
        <taxon>Eukaryota</taxon>
        <taxon>Viridiplantae</taxon>
        <taxon>Streptophyta</taxon>
        <taxon>Embryophyta</taxon>
        <taxon>Tracheophyta</taxon>
        <taxon>Spermatophyta</taxon>
        <taxon>Magnoliopsida</taxon>
        <taxon>eudicotyledons</taxon>
        <taxon>Gunneridae</taxon>
        <taxon>Pentapetalae</taxon>
        <taxon>rosids</taxon>
        <taxon>fabids</taxon>
        <taxon>Fabales</taxon>
        <taxon>Fabaceae</taxon>
        <taxon>Papilionoideae</taxon>
        <taxon>50 kb inversion clade</taxon>
        <taxon>NPAAA clade</taxon>
        <taxon>indigoferoid/millettioid clade</taxon>
        <taxon>Phaseoleae</taxon>
        <taxon>Glycine</taxon>
        <taxon>Glycine subgen. Soja</taxon>
    </lineage>
</organism>
<comment type="similarity">
    <text evidence="1">Belongs to the helicase family.</text>
</comment>
<dbReference type="GO" id="GO:0005524">
    <property type="term" value="F:ATP binding"/>
    <property type="evidence" value="ECO:0007669"/>
    <property type="project" value="UniProtKB-KW"/>
</dbReference>
<accession>A0A0R0EJ52</accession>
<keyword evidence="1" id="KW-0234">DNA repair</keyword>
<evidence type="ECO:0000313" key="6">
    <source>
        <dbReference type="Proteomes" id="UP000008827"/>
    </source>
</evidence>
<dbReference type="EnsemblPlants" id="KRG90120">
    <property type="protein sequence ID" value="KRG90120"/>
    <property type="gene ID" value="GLYMA_20G069200"/>
</dbReference>
<keyword evidence="1" id="KW-0067">ATP-binding</keyword>
<dbReference type="InParanoid" id="A0A0R0EJ52"/>
<dbReference type="GO" id="GO:0006281">
    <property type="term" value="P:DNA repair"/>
    <property type="evidence" value="ECO:0007669"/>
    <property type="project" value="UniProtKB-KW"/>
</dbReference>
<dbReference type="PANTHER" id="PTHR10492">
    <property type="match status" value="1"/>
</dbReference>
<reference evidence="4 5" key="1">
    <citation type="journal article" date="2010" name="Nature">
        <title>Genome sequence of the palaeopolyploid soybean.</title>
        <authorList>
            <person name="Schmutz J."/>
            <person name="Cannon S.B."/>
            <person name="Schlueter J."/>
            <person name="Ma J."/>
            <person name="Mitros T."/>
            <person name="Nelson W."/>
            <person name="Hyten D.L."/>
            <person name="Song Q."/>
            <person name="Thelen J.J."/>
            <person name="Cheng J."/>
            <person name="Xu D."/>
            <person name="Hellsten U."/>
            <person name="May G.D."/>
            <person name="Yu Y."/>
            <person name="Sakurai T."/>
            <person name="Umezawa T."/>
            <person name="Bhattacharyya M.K."/>
            <person name="Sandhu D."/>
            <person name="Valliyodan B."/>
            <person name="Lindquist E."/>
            <person name="Peto M."/>
            <person name="Grant D."/>
            <person name="Shu S."/>
            <person name="Goodstein D."/>
            <person name="Barry K."/>
            <person name="Futrell-Griggs M."/>
            <person name="Abernathy B."/>
            <person name="Du J."/>
            <person name="Tian Z."/>
            <person name="Zhu L."/>
            <person name="Gill N."/>
            <person name="Joshi T."/>
            <person name="Libault M."/>
            <person name="Sethuraman A."/>
            <person name="Zhang X.-C."/>
            <person name="Shinozaki K."/>
            <person name="Nguyen H.T."/>
            <person name="Wing R.A."/>
            <person name="Cregan P."/>
            <person name="Specht J."/>
            <person name="Grimwood J."/>
            <person name="Rokhsar D."/>
            <person name="Stacey G."/>
            <person name="Shoemaker R.C."/>
            <person name="Jackson S.A."/>
        </authorList>
    </citation>
    <scope>NUCLEOTIDE SEQUENCE</scope>
    <source>
        <strain evidence="5">cv. Williams 82</strain>
        <tissue evidence="4">Callus</tissue>
    </source>
</reference>
<dbReference type="EMBL" id="CM000853">
    <property type="protein sequence ID" value="KRG90120.1"/>
    <property type="molecule type" value="Genomic_DNA"/>
</dbReference>
<keyword evidence="1" id="KW-0233">DNA recombination</keyword>
<dbReference type="PANTHER" id="PTHR10492:SF78">
    <property type="entry name" value="ATP-DEPENDENT DNA HELICASE"/>
    <property type="match status" value="1"/>
</dbReference>
<dbReference type="PaxDb" id="3847-GLYMA20G16708.1"/>
<dbReference type="GO" id="GO:0006310">
    <property type="term" value="P:DNA recombination"/>
    <property type="evidence" value="ECO:0007669"/>
    <property type="project" value="UniProtKB-KW"/>
</dbReference>
<dbReference type="InterPro" id="IPR010285">
    <property type="entry name" value="DNA_helicase_pif1-like_DEAD"/>
</dbReference>
<comment type="catalytic activity">
    <reaction evidence="1">
        <text>ATP + H2O = ADP + phosphate + H(+)</text>
        <dbReference type="Rhea" id="RHEA:13065"/>
        <dbReference type="ChEBI" id="CHEBI:15377"/>
        <dbReference type="ChEBI" id="CHEBI:15378"/>
        <dbReference type="ChEBI" id="CHEBI:30616"/>
        <dbReference type="ChEBI" id="CHEBI:43474"/>
        <dbReference type="ChEBI" id="CHEBI:456216"/>
        <dbReference type="EC" id="5.6.2.3"/>
    </reaction>
</comment>
<proteinExistence type="inferred from homology"/>
<dbReference type="EC" id="5.6.2.3" evidence="1"/>
<dbReference type="SUPFAM" id="SSF52540">
    <property type="entry name" value="P-loop containing nucleoside triphosphate hydrolases"/>
    <property type="match status" value="1"/>
</dbReference>
<dbReference type="AlphaFoldDB" id="A0A0R0EJ52"/>
<dbReference type="InterPro" id="IPR025476">
    <property type="entry name" value="Helitron_helicase-like"/>
</dbReference>
<keyword evidence="1" id="KW-0547">Nucleotide-binding</keyword>
<dbReference type="Pfam" id="PF14214">
    <property type="entry name" value="Helitron_like_N"/>
    <property type="match status" value="1"/>
</dbReference>
<keyword evidence="1" id="KW-0227">DNA damage</keyword>
<reference evidence="5" key="2">
    <citation type="submission" date="2018-02" db="UniProtKB">
        <authorList>
            <consortium name="EnsemblPlants"/>
        </authorList>
    </citation>
    <scope>IDENTIFICATION</scope>
    <source>
        <strain evidence="5">Williams 82</strain>
    </source>
</reference>
<keyword evidence="6" id="KW-1185">Reference proteome</keyword>
<dbReference type="Pfam" id="PF05970">
    <property type="entry name" value="PIF1"/>
    <property type="match status" value="1"/>
</dbReference>
<evidence type="ECO:0000259" key="2">
    <source>
        <dbReference type="Pfam" id="PF05970"/>
    </source>
</evidence>